<dbReference type="AlphaFoldDB" id="A0A814LU77"/>
<evidence type="ECO:0000256" key="3">
    <source>
        <dbReference type="ARBA" id="ARBA00022833"/>
    </source>
</evidence>
<evidence type="ECO:0000313" key="5">
    <source>
        <dbReference type="EMBL" id="CAF1070957.1"/>
    </source>
</evidence>
<gene>
    <name evidence="5" type="ORF">OXX778_LOCUS19722</name>
</gene>
<reference evidence="5" key="1">
    <citation type="submission" date="2021-02" db="EMBL/GenBank/DDBJ databases">
        <authorList>
            <person name="Nowell W R."/>
        </authorList>
    </citation>
    <scope>NUCLEOTIDE SEQUENCE</scope>
    <source>
        <strain evidence="5">Ploen Becks lab</strain>
    </source>
</reference>
<protein>
    <recommendedName>
        <fullName evidence="4">FLYWCH-type domain-containing protein</fullName>
    </recommendedName>
</protein>
<dbReference type="EMBL" id="CAJNOC010006132">
    <property type="protein sequence ID" value="CAF1070957.1"/>
    <property type="molecule type" value="Genomic_DNA"/>
</dbReference>
<dbReference type="GO" id="GO:0008270">
    <property type="term" value="F:zinc ion binding"/>
    <property type="evidence" value="ECO:0007669"/>
    <property type="project" value="UniProtKB-KW"/>
</dbReference>
<keyword evidence="6" id="KW-1185">Reference proteome</keyword>
<keyword evidence="1" id="KW-0479">Metal-binding</keyword>
<accession>A0A814LU77</accession>
<keyword evidence="2" id="KW-0863">Zinc-finger</keyword>
<keyword evidence="3" id="KW-0862">Zinc</keyword>
<evidence type="ECO:0000259" key="4">
    <source>
        <dbReference type="Pfam" id="PF04500"/>
    </source>
</evidence>
<dbReference type="Pfam" id="PF04500">
    <property type="entry name" value="FLYWCH"/>
    <property type="match status" value="1"/>
</dbReference>
<dbReference type="Proteomes" id="UP000663879">
    <property type="component" value="Unassembled WGS sequence"/>
</dbReference>
<sequence length="157" mass="18582">MQNIKLVPSSHGKSMILVDKFLFIKWTRRDNGSVYWKCIHQYKYKCKASLTTSSLNTDVISRNSIHTEHPEFNSLDVRLYECLDTVNKRVRDEYGSMSSIYRDELNKILAEHYDVDELAAKMPKFENKREKNFLSFIFSKNYKIEKSRYAHVAKKLS</sequence>
<comment type="caution">
    <text evidence="5">The sequence shown here is derived from an EMBL/GenBank/DDBJ whole genome shotgun (WGS) entry which is preliminary data.</text>
</comment>
<dbReference type="InterPro" id="IPR007588">
    <property type="entry name" value="Znf_FLYWCH"/>
</dbReference>
<proteinExistence type="predicted"/>
<evidence type="ECO:0000313" key="6">
    <source>
        <dbReference type="Proteomes" id="UP000663879"/>
    </source>
</evidence>
<dbReference type="OrthoDB" id="6159439at2759"/>
<feature type="domain" description="FLYWCH-type" evidence="4">
    <location>
        <begin position="7"/>
        <end position="67"/>
    </location>
</feature>
<evidence type="ECO:0000256" key="1">
    <source>
        <dbReference type="ARBA" id="ARBA00022723"/>
    </source>
</evidence>
<dbReference type="Gene3D" id="2.20.25.240">
    <property type="match status" value="1"/>
</dbReference>
<organism evidence="5 6">
    <name type="scientific">Brachionus calyciflorus</name>
    <dbReference type="NCBI Taxonomy" id="104777"/>
    <lineage>
        <taxon>Eukaryota</taxon>
        <taxon>Metazoa</taxon>
        <taxon>Spiralia</taxon>
        <taxon>Gnathifera</taxon>
        <taxon>Rotifera</taxon>
        <taxon>Eurotatoria</taxon>
        <taxon>Monogononta</taxon>
        <taxon>Pseudotrocha</taxon>
        <taxon>Ploima</taxon>
        <taxon>Brachionidae</taxon>
        <taxon>Brachionus</taxon>
    </lineage>
</organism>
<name>A0A814LU77_9BILA</name>
<evidence type="ECO:0000256" key="2">
    <source>
        <dbReference type="ARBA" id="ARBA00022771"/>
    </source>
</evidence>